<dbReference type="EMBL" id="LJZX01000050">
    <property type="protein sequence ID" value="PKQ75052.1"/>
    <property type="molecule type" value="Genomic_DNA"/>
</dbReference>
<evidence type="ECO:0000313" key="2">
    <source>
        <dbReference type="EMBL" id="PKQ75052.1"/>
    </source>
</evidence>
<gene>
    <name evidence="2" type="ORF">AOX56_20225</name>
</gene>
<evidence type="ECO:0000259" key="1">
    <source>
        <dbReference type="Pfam" id="PF01973"/>
    </source>
</evidence>
<dbReference type="RefSeq" id="WP_101319605.1">
    <property type="nucleotide sequence ID" value="NZ_CAWNSS010000050.1"/>
</dbReference>
<sequence length="431" mass="47749">MNEELLCHHLAIIEQRWPRLAAQLTVAQLGDLQVESCEGISSTLLVNGIQLTSRHDRVAEAELQAATLPDVPVLHLYGTGLGDLPRTLLARSSLKRLEVKIMNGALFALVLRLLDQQDWLTDPRVQLMMAGDEAEVSLPFFALPPELLLVEDAAARIRDRLVSEIELPFVRARFGTEPPYITRRLTENRELLASDGDVASLFGLAQDKQALVVASGPTLQHNLATLQAQLQSRRQDYLLISVDTALAFLLRHDILPDIVVTIDEAIHGDRLPAAQSAQTTLVYYPMVPTETLLAWQGPRKSAYSRSPMYKQLQQAIPKGVLHSGGSVIHPAMDLAVQMGCRQVILLGTDFAFPGELTHSGWADGALGPRANQALSWTLDGHGRRVKTNPNFSAYRIELERYIARHPEVQFWNCSREGAEIAGCSYHPEYLS</sequence>
<evidence type="ECO:0000313" key="3">
    <source>
        <dbReference type="Proteomes" id="UP000233526"/>
    </source>
</evidence>
<name>A0A2N3IT57_AERSO</name>
<organism evidence="2 3">
    <name type="scientific">Aeromonas sobria</name>
    <dbReference type="NCBI Taxonomy" id="646"/>
    <lineage>
        <taxon>Bacteria</taxon>
        <taxon>Pseudomonadati</taxon>
        <taxon>Pseudomonadota</taxon>
        <taxon>Gammaproteobacteria</taxon>
        <taxon>Aeromonadales</taxon>
        <taxon>Aeromonadaceae</taxon>
        <taxon>Aeromonas</taxon>
    </lineage>
</organism>
<accession>A0A2N3IT57</accession>
<reference evidence="2 3" key="1">
    <citation type="journal article" date="2017" name="Front. Microbiol.">
        <title>Strong Genomic and Phenotypic Heterogeneity in the Aeromonas sobria Species Complex.</title>
        <authorList>
            <person name="Gauthier J."/>
            <person name="Vincent A.T."/>
            <person name="Charette S.J."/>
            <person name="Derome N."/>
        </authorList>
    </citation>
    <scope>NUCLEOTIDE SEQUENCE [LARGE SCALE GENOMIC DNA]</scope>
    <source>
        <strain evidence="2 3">JF2635</strain>
    </source>
</reference>
<dbReference type="AlphaFoldDB" id="A0A2N3IT57"/>
<dbReference type="Pfam" id="PF01973">
    <property type="entry name" value="MptE-like"/>
    <property type="match status" value="1"/>
</dbReference>
<proteinExistence type="predicted"/>
<protein>
    <submittedName>
        <fullName evidence="2">Motility accessory factor Maf-2</fullName>
    </submittedName>
</protein>
<dbReference type="InterPro" id="IPR002826">
    <property type="entry name" value="MptE-like"/>
</dbReference>
<dbReference type="PANTHER" id="PTHR41786:SF1">
    <property type="entry name" value="6-HYDROXYMETHYLPTERIN DIPHOSPHOKINASE MPTE-LIKE DOMAIN-CONTAINING PROTEIN"/>
    <property type="match status" value="1"/>
</dbReference>
<dbReference type="Proteomes" id="UP000233526">
    <property type="component" value="Unassembled WGS sequence"/>
</dbReference>
<feature type="domain" description="6-hydroxymethylpterin diphosphokinase MptE-like" evidence="1">
    <location>
        <begin position="192"/>
        <end position="353"/>
    </location>
</feature>
<dbReference type="PANTHER" id="PTHR41786">
    <property type="entry name" value="MOTILITY ACCESSORY FACTOR MAF"/>
    <property type="match status" value="1"/>
</dbReference>
<comment type="caution">
    <text evidence="2">The sequence shown here is derived from an EMBL/GenBank/DDBJ whole genome shotgun (WGS) entry which is preliminary data.</text>
</comment>